<dbReference type="CDD" id="cd16377">
    <property type="entry name" value="23S_rRNA_IVP_like"/>
    <property type="match status" value="1"/>
</dbReference>
<accession>A0A1M5GS11</accession>
<sequence>MLDTHDVQVSREAQEGRRQEAEVRTHKDLELWKAAMDLAKAVYLVTSRFPREEVYGMTAQMRRAAVSVPCNIAEGAARNSRKEFIQFLYIAWVPWPSWKPNGYLPTIWAWPGTKAWKARSNRCASFI</sequence>
<dbReference type="Gene3D" id="1.20.1440.60">
    <property type="entry name" value="23S rRNA-intervening sequence"/>
    <property type="match status" value="1"/>
</dbReference>
<evidence type="ECO:0000313" key="2">
    <source>
        <dbReference type="EMBL" id="SHG06529.1"/>
    </source>
</evidence>
<reference evidence="3" key="1">
    <citation type="submission" date="2016-11" db="EMBL/GenBank/DDBJ databases">
        <authorList>
            <person name="Varghese N."/>
            <person name="Submissions S."/>
        </authorList>
    </citation>
    <scope>NUCLEOTIDE SEQUENCE [LARGE SCALE GENOMIC DNA]</scope>
    <source>
        <strain evidence="3">DSM 9756</strain>
    </source>
</reference>
<feature type="region of interest" description="Disordered" evidence="1">
    <location>
        <begin position="1"/>
        <end position="21"/>
    </location>
</feature>
<dbReference type="Proteomes" id="UP000184076">
    <property type="component" value="Unassembled WGS sequence"/>
</dbReference>
<protein>
    <submittedName>
        <fullName evidence="2">Four helix bundle protein</fullName>
    </submittedName>
</protein>
<dbReference type="InterPro" id="IPR012657">
    <property type="entry name" value="23S_rRNA-intervening_sequence"/>
</dbReference>
<dbReference type="PANTHER" id="PTHR38471:SF2">
    <property type="entry name" value="FOUR HELIX BUNDLE PROTEIN"/>
    <property type="match status" value="1"/>
</dbReference>
<keyword evidence="3" id="KW-1185">Reference proteome</keyword>
<dbReference type="EMBL" id="FQVB01000039">
    <property type="protein sequence ID" value="SHG06529.1"/>
    <property type="molecule type" value="Genomic_DNA"/>
</dbReference>
<dbReference type="NCBIfam" id="TIGR02436">
    <property type="entry name" value="four helix bundle protein"/>
    <property type="match status" value="1"/>
</dbReference>
<gene>
    <name evidence="2" type="ORF">SAMN02745206_03202</name>
</gene>
<proteinExistence type="predicted"/>
<dbReference type="InterPro" id="IPR036583">
    <property type="entry name" value="23S_rRNA_IVS_sf"/>
</dbReference>
<dbReference type="PANTHER" id="PTHR38471">
    <property type="entry name" value="FOUR HELIX BUNDLE PROTEIN"/>
    <property type="match status" value="1"/>
</dbReference>
<dbReference type="STRING" id="1121391.SAMN02745206_03202"/>
<evidence type="ECO:0000313" key="3">
    <source>
        <dbReference type="Proteomes" id="UP000184076"/>
    </source>
</evidence>
<dbReference type="SUPFAM" id="SSF158446">
    <property type="entry name" value="IVS-encoded protein-like"/>
    <property type="match status" value="1"/>
</dbReference>
<name>A0A1M5GS11_9BACT</name>
<dbReference type="Pfam" id="PF05635">
    <property type="entry name" value="23S_rRNA_IVP"/>
    <property type="match status" value="1"/>
</dbReference>
<evidence type="ECO:0000256" key="1">
    <source>
        <dbReference type="SAM" id="MobiDB-lite"/>
    </source>
</evidence>
<dbReference type="AlphaFoldDB" id="A0A1M5GS11"/>
<organism evidence="2 3">
    <name type="scientific">Desulfacinum infernum DSM 9756</name>
    <dbReference type="NCBI Taxonomy" id="1121391"/>
    <lineage>
        <taxon>Bacteria</taxon>
        <taxon>Pseudomonadati</taxon>
        <taxon>Thermodesulfobacteriota</taxon>
        <taxon>Syntrophobacteria</taxon>
        <taxon>Syntrophobacterales</taxon>
        <taxon>Syntrophobacteraceae</taxon>
        <taxon>Desulfacinum</taxon>
    </lineage>
</organism>